<protein>
    <submittedName>
        <fullName evidence="2">Putative ABC transport system permease protein</fullName>
    </submittedName>
</protein>
<dbReference type="OrthoDB" id="2934570at2"/>
<gene>
    <name evidence="2" type="ORF">SAMN05421730_100211</name>
</gene>
<dbReference type="STRING" id="1619234.SAMN05421730_100211"/>
<keyword evidence="1" id="KW-0472">Membrane</keyword>
<evidence type="ECO:0000256" key="1">
    <source>
        <dbReference type="SAM" id="Phobius"/>
    </source>
</evidence>
<feature type="transmembrane region" description="Helical" evidence="1">
    <location>
        <begin position="276"/>
        <end position="294"/>
    </location>
</feature>
<dbReference type="EMBL" id="FMKA01000002">
    <property type="protein sequence ID" value="SCP95555.1"/>
    <property type="molecule type" value="Genomic_DNA"/>
</dbReference>
<keyword evidence="1" id="KW-0812">Transmembrane</keyword>
<evidence type="ECO:0000313" key="2">
    <source>
        <dbReference type="EMBL" id="SCP95555.1"/>
    </source>
</evidence>
<sequence>MLFKNVIRTLRKKWMQLTAIGIIIILSSLTYTMMFYGLSGIEEPTETYLSDYSQEDFSVEFLNMVTESESSNPKVLALLQQGIYSLSDIKRADSALFYTLMNDRKTAFEKVYEDFSLELRESKIVNFEFYPVQADEASADDATGSISSDGSDSPGAADAKSHKALLIKDSERINRSFIEEGRKPSDDGEIALNKIYADKNSIKIGDSLSIGEKSYQITDFVLMPDYTLPMFGYFAYSLVSYLISIPISVVVLKGLMDVFATEYGVVLPLEFKPVHIVIGLLMLILIFFTGTMVSRRKIGKIELQEALKTYGE</sequence>
<evidence type="ECO:0000313" key="3">
    <source>
        <dbReference type="Proteomes" id="UP000199315"/>
    </source>
</evidence>
<proteinExistence type="predicted"/>
<reference evidence="2 3" key="1">
    <citation type="submission" date="2016-09" db="EMBL/GenBank/DDBJ databases">
        <authorList>
            <person name="Capua I."/>
            <person name="De Benedictis P."/>
            <person name="Joannis T."/>
            <person name="Lombin L.H."/>
            <person name="Cattoli G."/>
        </authorList>
    </citation>
    <scope>NUCLEOTIDE SEQUENCE [LARGE SCALE GENOMIC DNA]</scope>
    <source>
        <strain evidence="2 3">GluBS11</strain>
    </source>
</reference>
<dbReference type="RefSeq" id="WP_091229981.1">
    <property type="nucleotide sequence ID" value="NZ_FMKA01000002.1"/>
</dbReference>
<dbReference type="AlphaFoldDB" id="A0A1D3TPV8"/>
<dbReference type="Proteomes" id="UP000199315">
    <property type="component" value="Unassembled WGS sequence"/>
</dbReference>
<organism evidence="2 3">
    <name type="scientific">Anaerobium acetethylicum</name>
    <dbReference type="NCBI Taxonomy" id="1619234"/>
    <lineage>
        <taxon>Bacteria</taxon>
        <taxon>Bacillati</taxon>
        <taxon>Bacillota</taxon>
        <taxon>Clostridia</taxon>
        <taxon>Lachnospirales</taxon>
        <taxon>Lachnospiraceae</taxon>
        <taxon>Anaerobium</taxon>
    </lineage>
</organism>
<accession>A0A1D3TPV8</accession>
<feature type="transmembrane region" description="Helical" evidence="1">
    <location>
        <begin position="14"/>
        <end position="38"/>
    </location>
</feature>
<keyword evidence="1" id="KW-1133">Transmembrane helix</keyword>
<keyword evidence="3" id="KW-1185">Reference proteome</keyword>
<name>A0A1D3TPV8_9FIRM</name>
<feature type="transmembrane region" description="Helical" evidence="1">
    <location>
        <begin position="233"/>
        <end position="256"/>
    </location>
</feature>